<comment type="function">
    <text evidence="3">Flagellin is the subunit protein which polymerizes to form the filaments of bacterial flagella.</text>
</comment>
<dbReference type="Gene3D" id="1.20.1330.10">
    <property type="entry name" value="f41 fragment of flagellin, N-terminal domain"/>
    <property type="match status" value="1"/>
</dbReference>
<evidence type="ECO:0000256" key="1">
    <source>
        <dbReference type="ARBA" id="ARBA00005709"/>
    </source>
</evidence>
<keyword evidence="6" id="KW-0969">Cilium</keyword>
<dbReference type="RefSeq" id="WP_271186433.1">
    <property type="nucleotide sequence ID" value="NZ_BSFE01000003.1"/>
</dbReference>
<keyword evidence="7" id="KW-1185">Reference proteome</keyword>
<evidence type="ECO:0000313" key="7">
    <source>
        <dbReference type="Proteomes" id="UP001143486"/>
    </source>
</evidence>
<dbReference type="Proteomes" id="UP001143486">
    <property type="component" value="Unassembled WGS sequence"/>
</dbReference>
<sequence length="282" mass="29494">MTYSVHSMASVNSALQHMDMLQRDSVKVHTRIATGLKIGSASDGGAIWALAQGMRASNGARGEALTSMDLATGVVETALAAAEGISDLMVEMQGKLVAATDTSLDERGWRTLMNDFVALGNQAQHLVANAAFNDINLLEAGAADISVLVSENPNAQMAIAAEDLSDGGGIFDSTLPASLPQTDASGLATRPDATMVADFEASMNAVNAAISRLGVSLKTLEIQRTLLVKQIDVTDAGIGNLVDADLGRESAKLKALMVREDLGLQALAIANEAPRTILRFFQ</sequence>
<dbReference type="GO" id="GO:0005198">
    <property type="term" value="F:structural molecule activity"/>
    <property type="evidence" value="ECO:0007669"/>
    <property type="project" value="UniProtKB-UniRule"/>
</dbReference>
<comment type="similarity">
    <text evidence="1 3">Belongs to the bacterial flagellin family.</text>
</comment>
<keyword evidence="2 3" id="KW-0975">Bacterial flagellum</keyword>
<dbReference type="InterPro" id="IPR001492">
    <property type="entry name" value="Flagellin"/>
</dbReference>
<dbReference type="InterPro" id="IPR046358">
    <property type="entry name" value="Flagellin_C"/>
</dbReference>
<dbReference type="Pfam" id="PF00669">
    <property type="entry name" value="Flagellin_N"/>
    <property type="match status" value="1"/>
</dbReference>
<dbReference type="Pfam" id="PF00700">
    <property type="entry name" value="Flagellin_C"/>
    <property type="match status" value="1"/>
</dbReference>
<gene>
    <name evidence="6" type="primary">fljJ_2</name>
    <name evidence="6" type="ORF">GCM10017621_15770</name>
</gene>
<organism evidence="6 7">
    <name type="scientific">Maricaulis virginensis</name>
    <dbReference type="NCBI Taxonomy" id="144022"/>
    <lineage>
        <taxon>Bacteria</taxon>
        <taxon>Pseudomonadati</taxon>
        <taxon>Pseudomonadota</taxon>
        <taxon>Alphaproteobacteria</taxon>
        <taxon>Maricaulales</taxon>
        <taxon>Maricaulaceae</taxon>
        <taxon>Maricaulis</taxon>
    </lineage>
</organism>
<comment type="subcellular location">
    <subcellularLocation>
        <location evidence="3">Secreted</location>
    </subcellularLocation>
    <subcellularLocation>
        <location evidence="3">Bacterial flagellum</location>
    </subcellularLocation>
</comment>
<reference evidence="6" key="2">
    <citation type="submission" date="2023-01" db="EMBL/GenBank/DDBJ databases">
        <authorList>
            <person name="Sun Q."/>
            <person name="Evtushenko L."/>
        </authorList>
    </citation>
    <scope>NUCLEOTIDE SEQUENCE</scope>
    <source>
        <strain evidence="6">VKM B-1513</strain>
    </source>
</reference>
<feature type="domain" description="Flagellin N-terminal" evidence="4">
    <location>
        <begin position="10"/>
        <end position="139"/>
    </location>
</feature>
<keyword evidence="6" id="KW-0282">Flagellum</keyword>
<name>A0A9W6IM67_9PROT</name>
<keyword evidence="6" id="KW-0966">Cell projection</keyword>
<accession>A0A9W6IM67</accession>
<dbReference type="InterPro" id="IPR001029">
    <property type="entry name" value="Flagellin_N"/>
</dbReference>
<keyword evidence="3" id="KW-0964">Secreted</keyword>
<dbReference type="PANTHER" id="PTHR42792">
    <property type="entry name" value="FLAGELLIN"/>
    <property type="match status" value="1"/>
</dbReference>
<feature type="domain" description="Flagellin C-terminal" evidence="5">
    <location>
        <begin position="200"/>
        <end position="281"/>
    </location>
</feature>
<reference evidence="6" key="1">
    <citation type="journal article" date="2014" name="Int. J. Syst. Evol. Microbiol.">
        <title>Complete genome sequence of Corynebacterium casei LMG S-19264T (=DSM 44701T), isolated from a smear-ripened cheese.</title>
        <authorList>
            <consortium name="US DOE Joint Genome Institute (JGI-PGF)"/>
            <person name="Walter F."/>
            <person name="Albersmeier A."/>
            <person name="Kalinowski J."/>
            <person name="Ruckert C."/>
        </authorList>
    </citation>
    <scope>NUCLEOTIDE SEQUENCE</scope>
    <source>
        <strain evidence="6">VKM B-1513</strain>
    </source>
</reference>
<dbReference type="SUPFAM" id="SSF64518">
    <property type="entry name" value="Phase 1 flagellin"/>
    <property type="match status" value="1"/>
</dbReference>
<proteinExistence type="inferred from homology"/>
<comment type="caution">
    <text evidence="6">The sequence shown here is derived from an EMBL/GenBank/DDBJ whole genome shotgun (WGS) entry which is preliminary data.</text>
</comment>
<dbReference type="EMBL" id="BSFE01000003">
    <property type="protein sequence ID" value="GLK52069.1"/>
    <property type="molecule type" value="Genomic_DNA"/>
</dbReference>
<dbReference type="AlphaFoldDB" id="A0A9W6IM67"/>
<evidence type="ECO:0000313" key="6">
    <source>
        <dbReference type="EMBL" id="GLK52069.1"/>
    </source>
</evidence>
<protein>
    <recommendedName>
        <fullName evidence="3">Flagellin</fullName>
    </recommendedName>
</protein>
<evidence type="ECO:0000259" key="4">
    <source>
        <dbReference type="Pfam" id="PF00669"/>
    </source>
</evidence>
<dbReference type="GO" id="GO:0009288">
    <property type="term" value="C:bacterial-type flagellum"/>
    <property type="evidence" value="ECO:0007669"/>
    <property type="project" value="UniProtKB-SubCell"/>
</dbReference>
<dbReference type="PANTHER" id="PTHR42792:SF2">
    <property type="entry name" value="FLAGELLIN"/>
    <property type="match status" value="1"/>
</dbReference>
<evidence type="ECO:0000259" key="5">
    <source>
        <dbReference type="Pfam" id="PF00700"/>
    </source>
</evidence>
<dbReference type="GO" id="GO:0005576">
    <property type="term" value="C:extracellular region"/>
    <property type="evidence" value="ECO:0007669"/>
    <property type="project" value="UniProtKB-SubCell"/>
</dbReference>
<evidence type="ECO:0000256" key="3">
    <source>
        <dbReference type="RuleBase" id="RU362073"/>
    </source>
</evidence>
<evidence type="ECO:0000256" key="2">
    <source>
        <dbReference type="ARBA" id="ARBA00023143"/>
    </source>
</evidence>